<name>A0A7S4VQA7_9STRA</name>
<evidence type="ECO:0000313" key="2">
    <source>
        <dbReference type="EMBL" id="CAE4596835.1"/>
    </source>
</evidence>
<proteinExistence type="predicted"/>
<feature type="compositionally biased region" description="Polar residues" evidence="1">
    <location>
        <begin position="131"/>
        <end position="146"/>
    </location>
</feature>
<reference evidence="2" key="1">
    <citation type="submission" date="2021-01" db="EMBL/GenBank/DDBJ databases">
        <authorList>
            <person name="Corre E."/>
            <person name="Pelletier E."/>
            <person name="Niang G."/>
            <person name="Scheremetjew M."/>
            <person name="Finn R."/>
            <person name="Kale V."/>
            <person name="Holt S."/>
            <person name="Cochrane G."/>
            <person name="Meng A."/>
            <person name="Brown T."/>
            <person name="Cohen L."/>
        </authorList>
    </citation>
    <scope>NUCLEOTIDE SEQUENCE</scope>
    <source>
        <strain evidence="2">GSO104</strain>
    </source>
</reference>
<protein>
    <submittedName>
        <fullName evidence="2">Uncharacterized protein</fullName>
    </submittedName>
</protein>
<feature type="region of interest" description="Disordered" evidence="1">
    <location>
        <begin position="90"/>
        <end position="146"/>
    </location>
</feature>
<feature type="compositionally biased region" description="Polar residues" evidence="1">
    <location>
        <begin position="97"/>
        <end position="121"/>
    </location>
</feature>
<gene>
    <name evidence="2" type="ORF">DBRI00130_LOCUS9452</name>
</gene>
<evidence type="ECO:0000256" key="1">
    <source>
        <dbReference type="SAM" id="MobiDB-lite"/>
    </source>
</evidence>
<dbReference type="EMBL" id="HBNS01011682">
    <property type="protein sequence ID" value="CAE4596835.1"/>
    <property type="molecule type" value="Transcribed_RNA"/>
</dbReference>
<accession>A0A7S4VQA7</accession>
<organism evidence="2">
    <name type="scientific">Ditylum brightwellii</name>
    <dbReference type="NCBI Taxonomy" id="49249"/>
    <lineage>
        <taxon>Eukaryota</taxon>
        <taxon>Sar</taxon>
        <taxon>Stramenopiles</taxon>
        <taxon>Ochrophyta</taxon>
        <taxon>Bacillariophyta</taxon>
        <taxon>Mediophyceae</taxon>
        <taxon>Lithodesmiophycidae</taxon>
        <taxon>Lithodesmiales</taxon>
        <taxon>Lithodesmiaceae</taxon>
        <taxon>Ditylum</taxon>
    </lineage>
</organism>
<dbReference type="AlphaFoldDB" id="A0A7S4VQA7"/>
<sequence>MFCVLPPLTYNPYKKSTDDTTIDGTNNSNNSSQSWMCGSCTKQNQINQIKGIMNTSNILNGNSEKCEIMARLSVFDSFLFLLEEEQGEKDGIDDNADATSVTSTPTKKRSLPSSFTANSPSYMEKSHAKQVRSNESNNSQVNGTTTKTAKEILSPILTSIIQTSSSSHPNNINSNNKVALKLSDYIYDKNNDDDYYDDTYENITYTKTSSSLSRELSSQLSSTPGCIDEKNELSSRLSVFDDFLFLLDGDTAKASSSHNGSNLLEEDQDA</sequence>